<evidence type="ECO:0000259" key="3">
    <source>
        <dbReference type="PROSITE" id="PS51186"/>
    </source>
</evidence>
<dbReference type="Gene3D" id="3.40.630.30">
    <property type="match status" value="1"/>
</dbReference>
<name>A0A372ZYS2_9ACTN</name>
<dbReference type="CDD" id="cd04301">
    <property type="entry name" value="NAT_SF"/>
    <property type="match status" value="1"/>
</dbReference>
<sequence length="190" mass="20717">MISSGQIVIRRGGVRDAEAVAELHAHSWRTTYRGIVPEEGLGDGMAAQRRELWELRLDADYGEPENTPELLIAERAGAVVGFIYLVPQPDGGVLIDNLHVRPGLNGGGIGRELLTAGRAHVAERHPGAALSLEVLRDNTRAIAFYEREGAERVRAQEGEFPGGFLLPEYVYAWSAERVATGADRPEPADR</sequence>
<dbReference type="GO" id="GO:0016747">
    <property type="term" value="F:acyltransferase activity, transferring groups other than amino-acyl groups"/>
    <property type="evidence" value="ECO:0007669"/>
    <property type="project" value="InterPro"/>
</dbReference>
<accession>A0A372ZYS2</accession>
<gene>
    <name evidence="4" type="ORF">DR950_23410</name>
</gene>
<evidence type="ECO:0000256" key="2">
    <source>
        <dbReference type="ARBA" id="ARBA00023315"/>
    </source>
</evidence>
<evidence type="ECO:0000313" key="5">
    <source>
        <dbReference type="Proteomes" id="UP000263377"/>
    </source>
</evidence>
<reference evidence="4 5" key="1">
    <citation type="submission" date="2018-08" db="EMBL/GenBank/DDBJ databases">
        <title>Diversity &amp; Physiological Properties of Lignin-Decomposing Actinobacteria from Soil.</title>
        <authorList>
            <person name="Roh S.G."/>
            <person name="Kim S.B."/>
        </authorList>
    </citation>
    <scope>NUCLEOTIDE SEQUENCE [LARGE SCALE GENOMIC DNA]</scope>
    <source>
        <strain evidence="4 5">MMS17-GH009</strain>
    </source>
</reference>
<dbReference type="PROSITE" id="PS51186">
    <property type="entry name" value="GNAT"/>
    <property type="match status" value="1"/>
</dbReference>
<dbReference type="Proteomes" id="UP000263377">
    <property type="component" value="Unassembled WGS sequence"/>
</dbReference>
<dbReference type="Pfam" id="PF00583">
    <property type="entry name" value="Acetyltransf_1"/>
    <property type="match status" value="1"/>
</dbReference>
<dbReference type="SUPFAM" id="SSF55729">
    <property type="entry name" value="Acyl-CoA N-acyltransferases (Nat)"/>
    <property type="match status" value="1"/>
</dbReference>
<dbReference type="RefSeq" id="WP_117488439.1">
    <property type="nucleotide sequence ID" value="NZ_QVIG01000001.1"/>
</dbReference>
<dbReference type="InterPro" id="IPR000182">
    <property type="entry name" value="GNAT_dom"/>
</dbReference>
<feature type="domain" description="N-acetyltransferase" evidence="3">
    <location>
        <begin position="7"/>
        <end position="176"/>
    </location>
</feature>
<keyword evidence="1 4" id="KW-0808">Transferase</keyword>
<dbReference type="InterPro" id="IPR050832">
    <property type="entry name" value="Bact_Acetyltransf"/>
</dbReference>
<evidence type="ECO:0000313" key="4">
    <source>
        <dbReference type="EMBL" id="RGD60345.1"/>
    </source>
</evidence>
<organism evidence="4 5">
    <name type="scientific">Kitasatospora xanthocidica</name>
    <dbReference type="NCBI Taxonomy" id="83382"/>
    <lineage>
        <taxon>Bacteria</taxon>
        <taxon>Bacillati</taxon>
        <taxon>Actinomycetota</taxon>
        <taxon>Actinomycetes</taxon>
        <taxon>Kitasatosporales</taxon>
        <taxon>Streptomycetaceae</taxon>
        <taxon>Kitasatospora</taxon>
    </lineage>
</organism>
<comment type="caution">
    <text evidence="4">The sequence shown here is derived from an EMBL/GenBank/DDBJ whole genome shotgun (WGS) entry which is preliminary data.</text>
</comment>
<proteinExistence type="predicted"/>
<keyword evidence="5" id="KW-1185">Reference proteome</keyword>
<evidence type="ECO:0000256" key="1">
    <source>
        <dbReference type="ARBA" id="ARBA00022679"/>
    </source>
</evidence>
<dbReference type="PANTHER" id="PTHR43877">
    <property type="entry name" value="AMINOALKYLPHOSPHONATE N-ACETYLTRANSFERASE-RELATED-RELATED"/>
    <property type="match status" value="1"/>
</dbReference>
<dbReference type="InterPro" id="IPR016181">
    <property type="entry name" value="Acyl_CoA_acyltransferase"/>
</dbReference>
<protein>
    <submittedName>
        <fullName evidence="4">N-acetyltransferase</fullName>
    </submittedName>
</protein>
<dbReference type="AlphaFoldDB" id="A0A372ZYS2"/>
<dbReference type="EMBL" id="QVIG01000001">
    <property type="protein sequence ID" value="RGD60345.1"/>
    <property type="molecule type" value="Genomic_DNA"/>
</dbReference>
<keyword evidence="2" id="KW-0012">Acyltransferase</keyword>